<comment type="caution">
    <text evidence="1">The sequence shown here is derived from an EMBL/GenBank/DDBJ whole genome shotgun (WGS) entry which is preliminary data.</text>
</comment>
<protein>
    <submittedName>
        <fullName evidence="1">Uncharacterized protein</fullName>
    </submittedName>
</protein>
<dbReference type="KEGG" id="bjp:RN69_24715"/>
<proteinExistence type="predicted"/>
<sequence>MQRSASSQFREFGVFDAEMTALLRAVLDEVCENIPVSETGARAYVASKLLDAAAHGHRSTDALKAAGRKALNPPTMWR</sequence>
<evidence type="ECO:0000313" key="2">
    <source>
        <dbReference type="Proteomes" id="UP000030377"/>
    </source>
</evidence>
<gene>
    <name evidence="1" type="ORF">MA20_40995</name>
</gene>
<reference evidence="1 2" key="1">
    <citation type="submission" date="2014-09" db="EMBL/GenBank/DDBJ databases">
        <title>Draft genome of Bradyrhizobium japonicum Is-34.</title>
        <authorList>
            <person name="Tsurumaru H."/>
            <person name="Yamakawa T."/>
            <person name="Hashimoto S."/>
            <person name="Okizaki K."/>
            <person name="Kanesaki Y."/>
            <person name="Yoshikawa H."/>
            <person name="Yajima S."/>
        </authorList>
    </citation>
    <scope>NUCLEOTIDE SEQUENCE [LARGE SCALE GENOMIC DNA]</scope>
    <source>
        <strain evidence="1 2">Is-34</strain>
    </source>
</reference>
<dbReference type="AlphaFoldDB" id="A0A0A3XL37"/>
<name>A0A0A3XL37_BRAJP</name>
<dbReference type="RefSeq" id="WP_039148347.1">
    <property type="nucleotide sequence ID" value="NZ_BJNK01000009.1"/>
</dbReference>
<organism evidence="1 2">
    <name type="scientific">Bradyrhizobium japonicum</name>
    <dbReference type="NCBI Taxonomy" id="375"/>
    <lineage>
        <taxon>Bacteria</taxon>
        <taxon>Pseudomonadati</taxon>
        <taxon>Pseudomonadota</taxon>
        <taxon>Alphaproteobacteria</taxon>
        <taxon>Hyphomicrobiales</taxon>
        <taxon>Nitrobacteraceae</taxon>
        <taxon>Bradyrhizobium</taxon>
    </lineage>
</organism>
<dbReference type="EMBL" id="JRPN01000039">
    <property type="protein sequence ID" value="KGT73896.1"/>
    <property type="molecule type" value="Genomic_DNA"/>
</dbReference>
<dbReference type="Proteomes" id="UP000030377">
    <property type="component" value="Unassembled WGS sequence"/>
</dbReference>
<accession>A0A0A3XL37</accession>
<evidence type="ECO:0000313" key="1">
    <source>
        <dbReference type="EMBL" id="KGT73896.1"/>
    </source>
</evidence>